<evidence type="ECO:0000256" key="16">
    <source>
        <dbReference type="ARBA" id="ARBA00042568"/>
    </source>
</evidence>
<keyword evidence="6" id="KW-0256">Endoplasmic reticulum</keyword>
<evidence type="ECO:0000313" key="21">
    <source>
        <dbReference type="EMBL" id="PKA61356.1"/>
    </source>
</evidence>
<organism evidence="21 22">
    <name type="scientific">Apostasia shenzhenica</name>
    <dbReference type="NCBI Taxonomy" id="1088818"/>
    <lineage>
        <taxon>Eukaryota</taxon>
        <taxon>Viridiplantae</taxon>
        <taxon>Streptophyta</taxon>
        <taxon>Embryophyta</taxon>
        <taxon>Tracheophyta</taxon>
        <taxon>Spermatophyta</taxon>
        <taxon>Magnoliopsida</taxon>
        <taxon>Liliopsida</taxon>
        <taxon>Asparagales</taxon>
        <taxon>Orchidaceae</taxon>
        <taxon>Apostasioideae</taxon>
        <taxon>Apostasia</taxon>
    </lineage>
</organism>
<evidence type="ECO:0000256" key="19">
    <source>
        <dbReference type="RuleBase" id="RU000382"/>
    </source>
</evidence>
<evidence type="ECO:0000256" key="4">
    <source>
        <dbReference type="ARBA" id="ARBA00004991"/>
    </source>
</evidence>
<dbReference type="EC" id="4.1.2.27" evidence="15"/>
<keyword evidence="8" id="KW-0746">Sphingolipid metabolism</keyword>
<evidence type="ECO:0000256" key="5">
    <source>
        <dbReference type="ARBA" id="ARBA00022692"/>
    </source>
</evidence>
<evidence type="ECO:0000256" key="20">
    <source>
        <dbReference type="SAM" id="Phobius"/>
    </source>
</evidence>
<dbReference type="Gene3D" id="3.40.640.10">
    <property type="entry name" value="Type I PLP-dependent aspartate aminotransferase-like (Major domain)"/>
    <property type="match status" value="1"/>
</dbReference>
<keyword evidence="13 19" id="KW-0456">Lyase</keyword>
<evidence type="ECO:0000313" key="22">
    <source>
        <dbReference type="Proteomes" id="UP000236161"/>
    </source>
</evidence>
<evidence type="ECO:0000256" key="10">
    <source>
        <dbReference type="ARBA" id="ARBA00022989"/>
    </source>
</evidence>
<comment type="subcellular location">
    <subcellularLocation>
        <location evidence="2">Endoplasmic reticulum membrane</location>
        <topology evidence="2">Single-pass type III membrane protein</topology>
    </subcellularLocation>
</comment>
<evidence type="ECO:0000256" key="11">
    <source>
        <dbReference type="ARBA" id="ARBA00023098"/>
    </source>
</evidence>
<evidence type="ECO:0000256" key="6">
    <source>
        <dbReference type="ARBA" id="ARBA00022824"/>
    </source>
</evidence>
<dbReference type="PANTHER" id="PTHR42735:SF6">
    <property type="entry name" value="SPHINGOSINE-1-PHOSPHATE LYASE 1"/>
    <property type="match status" value="1"/>
</dbReference>
<keyword evidence="9" id="KW-0735">Signal-anchor</keyword>
<accession>A0A2I0B0N8</accession>
<dbReference type="InterPro" id="IPR015422">
    <property type="entry name" value="PyrdxlP-dep_Trfase_small"/>
</dbReference>
<sequence length="536" mass="58422">MEDSLRRLRASANLFLSQYEPVLLVAAPLFAVVVARALHSFLRVLQEKGFKAAMLGFIMSFAKSIPGVSGYIEAQKRKVVEQLQSGNKSTRDGWVNDLLGIGLGRGVMEELKEARSKDAEWQGKCSGTVYIGGNQHEGHYALTNEAYSMFSHTNPLHQDVFHSVARFEAEVVAMTAALLGSKVKESGGQICGNMTSGGTESILLAVKTSRDFMKAKKGIMKPEMIIAVSAHSAYDKAAQYFNIKLQRVPVNKDFVVDVKAVRKCINSNTILIVGSAPGFPHGIIDPIEELGELASHFGTCLHVDLCLGGFVLPFARKLGYPIPPFDFSVRGVTSISADVHKYGLAPKGTSIVLYRNHEIRKHQFVAVTEWSGGLYVSPTMAGSRPGGLIAGAWAAMMSLGMNGYLENTRQIMEVSKKIIKGIEEIPELFVIGKPDMTVVAFGSKVIDIFEVNDIISSKGWHLNALQRPNSIHICVTLQHVFVYENFLKDLRESVEAVKENPGPVSGGLAPVYGAAGKMPDRGLVQDLLMEFMDSSC</sequence>
<evidence type="ECO:0000256" key="7">
    <source>
        <dbReference type="ARBA" id="ARBA00022898"/>
    </source>
</evidence>
<dbReference type="OrthoDB" id="10254570at2759"/>
<keyword evidence="12 20" id="KW-0472">Membrane</keyword>
<keyword evidence="22" id="KW-1185">Reference proteome</keyword>
<evidence type="ECO:0000256" key="17">
    <source>
        <dbReference type="ARBA" id="ARBA00067991"/>
    </source>
</evidence>
<evidence type="ECO:0000256" key="8">
    <source>
        <dbReference type="ARBA" id="ARBA00022919"/>
    </source>
</evidence>
<dbReference type="InterPro" id="IPR002129">
    <property type="entry name" value="PyrdxlP-dep_de-COase"/>
</dbReference>
<dbReference type="Gene3D" id="3.90.1150.10">
    <property type="entry name" value="Aspartate Aminotransferase, domain 1"/>
    <property type="match status" value="1"/>
</dbReference>
<dbReference type="InterPro" id="IPR050477">
    <property type="entry name" value="GrpII_AminoAcid_Decarb"/>
</dbReference>
<reference evidence="21 22" key="1">
    <citation type="journal article" date="2017" name="Nature">
        <title>The Apostasia genome and the evolution of orchids.</title>
        <authorList>
            <person name="Zhang G.Q."/>
            <person name="Liu K.W."/>
            <person name="Li Z."/>
            <person name="Lohaus R."/>
            <person name="Hsiao Y.Y."/>
            <person name="Niu S.C."/>
            <person name="Wang J.Y."/>
            <person name="Lin Y.C."/>
            <person name="Xu Q."/>
            <person name="Chen L.J."/>
            <person name="Yoshida K."/>
            <person name="Fujiwara S."/>
            <person name="Wang Z.W."/>
            <person name="Zhang Y.Q."/>
            <person name="Mitsuda N."/>
            <person name="Wang M."/>
            <person name="Liu G.H."/>
            <person name="Pecoraro L."/>
            <person name="Huang H.X."/>
            <person name="Xiao X.J."/>
            <person name="Lin M."/>
            <person name="Wu X.Y."/>
            <person name="Wu W.L."/>
            <person name="Chen Y.Y."/>
            <person name="Chang S.B."/>
            <person name="Sakamoto S."/>
            <person name="Ohme-Takagi M."/>
            <person name="Yagi M."/>
            <person name="Zeng S.J."/>
            <person name="Shen C.Y."/>
            <person name="Yeh C.M."/>
            <person name="Luo Y.B."/>
            <person name="Tsai W.C."/>
            <person name="Van de Peer Y."/>
            <person name="Liu Z.J."/>
        </authorList>
    </citation>
    <scope>NUCLEOTIDE SEQUENCE [LARGE SCALE GENOMIC DNA]</scope>
    <source>
        <strain evidence="22">cv. Shenzhen</strain>
        <tissue evidence="21">Stem</tissue>
    </source>
</reference>
<dbReference type="GO" id="GO:0005789">
    <property type="term" value="C:endoplasmic reticulum membrane"/>
    <property type="evidence" value="ECO:0007669"/>
    <property type="project" value="UniProtKB-SubCell"/>
</dbReference>
<comment type="cofactor">
    <cofactor evidence="1 18 19">
        <name>pyridoxal 5'-phosphate</name>
        <dbReference type="ChEBI" id="CHEBI:597326"/>
    </cofactor>
</comment>
<evidence type="ECO:0000256" key="9">
    <source>
        <dbReference type="ARBA" id="ARBA00022968"/>
    </source>
</evidence>
<evidence type="ECO:0000256" key="12">
    <source>
        <dbReference type="ARBA" id="ARBA00023136"/>
    </source>
</evidence>
<comment type="similarity">
    <text evidence="14">Belongs to the group II decarboxylase family. Sphingosine-1-phosphate lyase subfamily.</text>
</comment>
<feature type="transmembrane region" description="Helical" evidence="20">
    <location>
        <begin position="20"/>
        <end position="38"/>
    </location>
</feature>
<dbReference type="AlphaFoldDB" id="A0A2I0B0N8"/>
<proteinExistence type="inferred from homology"/>
<dbReference type="InterPro" id="IPR015424">
    <property type="entry name" value="PyrdxlP-dep_Trfase"/>
</dbReference>
<comment type="pathway">
    <text evidence="4">Sphingolipid metabolism.</text>
</comment>
<keyword evidence="5 20" id="KW-0812">Transmembrane</keyword>
<dbReference type="FunFam" id="3.40.640.10:FF:000020">
    <property type="entry name" value="sphingosine-1-phosphate lyase 1"/>
    <property type="match status" value="1"/>
</dbReference>
<dbReference type="EMBL" id="KZ451931">
    <property type="protein sequence ID" value="PKA61356.1"/>
    <property type="molecule type" value="Genomic_DNA"/>
</dbReference>
<keyword evidence="7 18" id="KW-0663">Pyridoxal phosphate</keyword>
<dbReference type="PANTHER" id="PTHR42735">
    <property type="match status" value="1"/>
</dbReference>
<evidence type="ECO:0000256" key="3">
    <source>
        <dbReference type="ARBA" id="ARBA00004760"/>
    </source>
</evidence>
<protein>
    <recommendedName>
        <fullName evidence="17">Sphingosine-1-phosphate lyase</fullName>
        <ecNumber evidence="15">4.1.2.27</ecNumber>
    </recommendedName>
    <alternativeName>
        <fullName evidence="16">Sphingosine-1-phosphate aldolase</fullName>
    </alternativeName>
</protein>
<evidence type="ECO:0000256" key="18">
    <source>
        <dbReference type="PIRSR" id="PIRSR602129-50"/>
    </source>
</evidence>
<dbReference type="FunFam" id="3.90.1150.10:FF:000020">
    <property type="entry name" value="Sphingosine-1-phosphate lyase 1"/>
    <property type="match status" value="1"/>
</dbReference>
<keyword evidence="10 20" id="KW-1133">Transmembrane helix</keyword>
<evidence type="ECO:0000256" key="1">
    <source>
        <dbReference type="ARBA" id="ARBA00001933"/>
    </source>
</evidence>
<evidence type="ECO:0000256" key="14">
    <source>
        <dbReference type="ARBA" id="ARBA00038302"/>
    </source>
</evidence>
<dbReference type="FunFam" id="6.10.140.2150:FF:000001">
    <property type="entry name" value="Sphingosine-1-phosphate lyase 1"/>
    <property type="match status" value="1"/>
</dbReference>
<evidence type="ECO:0000256" key="13">
    <source>
        <dbReference type="ARBA" id="ARBA00023239"/>
    </source>
</evidence>
<feature type="modified residue" description="N6-(pyridoxal phosphate)lysine" evidence="18">
    <location>
        <position position="341"/>
    </location>
</feature>
<gene>
    <name evidence="21" type="primary">SPL</name>
    <name evidence="21" type="ORF">AXF42_Ash020332</name>
</gene>
<dbReference type="GO" id="GO:0030149">
    <property type="term" value="P:sphingolipid catabolic process"/>
    <property type="evidence" value="ECO:0007669"/>
    <property type="project" value="TreeGrafter"/>
</dbReference>
<comment type="pathway">
    <text evidence="3">Lipid metabolism; sphingolipid metabolism.</text>
</comment>
<dbReference type="Proteomes" id="UP000236161">
    <property type="component" value="Unassembled WGS sequence"/>
</dbReference>
<dbReference type="STRING" id="1088818.A0A2I0B0N8"/>
<dbReference type="Pfam" id="PF00282">
    <property type="entry name" value="Pyridoxal_deC"/>
    <property type="match status" value="1"/>
</dbReference>
<dbReference type="InterPro" id="IPR015421">
    <property type="entry name" value="PyrdxlP-dep_Trfase_major"/>
</dbReference>
<dbReference type="SUPFAM" id="SSF53383">
    <property type="entry name" value="PLP-dependent transferases"/>
    <property type="match status" value="1"/>
</dbReference>
<name>A0A2I0B0N8_9ASPA</name>
<keyword evidence="11" id="KW-0443">Lipid metabolism</keyword>
<evidence type="ECO:0000256" key="15">
    <source>
        <dbReference type="ARBA" id="ARBA00038965"/>
    </source>
</evidence>
<dbReference type="GO" id="GO:0019752">
    <property type="term" value="P:carboxylic acid metabolic process"/>
    <property type="evidence" value="ECO:0007669"/>
    <property type="project" value="InterPro"/>
</dbReference>
<dbReference type="Gene3D" id="6.10.140.2150">
    <property type="match status" value="1"/>
</dbReference>
<dbReference type="GO" id="GO:0008117">
    <property type="term" value="F:sphinganine-1-phosphate aldolase activity"/>
    <property type="evidence" value="ECO:0007669"/>
    <property type="project" value="UniProtKB-EC"/>
</dbReference>
<evidence type="ECO:0000256" key="2">
    <source>
        <dbReference type="ARBA" id="ARBA00004643"/>
    </source>
</evidence>
<dbReference type="GO" id="GO:0030170">
    <property type="term" value="F:pyridoxal phosphate binding"/>
    <property type="evidence" value="ECO:0007669"/>
    <property type="project" value="InterPro"/>
</dbReference>